<feature type="transmembrane region" description="Helical" evidence="2">
    <location>
        <begin position="59"/>
        <end position="80"/>
    </location>
</feature>
<proteinExistence type="predicted"/>
<sequence length="400" mass="42932">MAAQRGRRPGKAETRQPPTRGPGGPQRTDLLELFFDLAFVAGLAMTSQKMATELTWISFAQGLLALSTLWAVWVTTTLITDTYSPRKQPIPILILAAMFGLMLMAAALPGAFGDHGLFFGGTWAVIIVGRGLVLIRSLRGRQEQERTVRALVWGVCSGSIWVVGGLVPDPGWRLAVWLAALAVDYTGYGLRFPIPGRPPLPVYQVASEHLAERYQQIYILAVGELILISVLALGHQPFTGDRLATFVVAFLTAVVLWWSYARGAGATLRAAIDASPHRTRLVQTNPYAHWLMIVGVVATAAGVERIMDQPGARTGAAMTALILGGAGLFLCGRAVLEHEAYERWPLSHVIGVVATIALASFTAYLPGLAVSVAAGLVLLGVAVGEFLRMRRRPVPAPVSS</sequence>
<name>A0ABS2M042_9ACTN</name>
<evidence type="ECO:0000256" key="1">
    <source>
        <dbReference type="SAM" id="MobiDB-lite"/>
    </source>
</evidence>
<dbReference type="RefSeq" id="WP_204944475.1">
    <property type="nucleotide sequence ID" value="NZ_JAFBBP010000001.1"/>
</dbReference>
<accession>A0ABS2M042</accession>
<evidence type="ECO:0000313" key="3">
    <source>
        <dbReference type="EMBL" id="MBM7493797.1"/>
    </source>
</evidence>
<protein>
    <submittedName>
        <fullName evidence="3">Low temperature requirement protein LtrA</fullName>
    </submittedName>
</protein>
<feature type="transmembrane region" description="Helical" evidence="2">
    <location>
        <begin position="356"/>
        <end position="383"/>
    </location>
</feature>
<organism evidence="3 4">
    <name type="scientific">Micromonospora luteifusca</name>
    <dbReference type="NCBI Taxonomy" id="709860"/>
    <lineage>
        <taxon>Bacteria</taxon>
        <taxon>Bacillati</taxon>
        <taxon>Actinomycetota</taxon>
        <taxon>Actinomycetes</taxon>
        <taxon>Micromonosporales</taxon>
        <taxon>Micromonosporaceae</taxon>
        <taxon>Micromonospora</taxon>
    </lineage>
</organism>
<feature type="transmembrane region" description="Helical" evidence="2">
    <location>
        <begin position="243"/>
        <end position="260"/>
    </location>
</feature>
<feature type="transmembrane region" description="Helical" evidence="2">
    <location>
        <begin position="118"/>
        <end position="138"/>
    </location>
</feature>
<feature type="region of interest" description="Disordered" evidence="1">
    <location>
        <begin position="1"/>
        <end position="25"/>
    </location>
</feature>
<feature type="transmembrane region" description="Helical" evidence="2">
    <location>
        <begin position="92"/>
        <end position="112"/>
    </location>
</feature>
<keyword evidence="2" id="KW-0812">Transmembrane</keyword>
<evidence type="ECO:0000313" key="4">
    <source>
        <dbReference type="Proteomes" id="UP000764837"/>
    </source>
</evidence>
<keyword evidence="2" id="KW-1133">Transmembrane helix</keyword>
<reference evidence="3 4" key="1">
    <citation type="submission" date="2021-01" db="EMBL/GenBank/DDBJ databases">
        <title>Sequencing the genomes of 1000 actinobacteria strains.</title>
        <authorList>
            <person name="Klenk H.-P."/>
        </authorList>
    </citation>
    <scope>NUCLEOTIDE SEQUENCE [LARGE SCALE GENOMIC DNA]</scope>
    <source>
        <strain evidence="3 4">DSM 100204</strain>
    </source>
</reference>
<dbReference type="PANTHER" id="PTHR36840:SF1">
    <property type="entry name" value="BLL5714 PROTEIN"/>
    <property type="match status" value="1"/>
</dbReference>
<feature type="transmembrane region" description="Helical" evidence="2">
    <location>
        <begin position="287"/>
        <end position="303"/>
    </location>
</feature>
<dbReference type="EMBL" id="JAFBBP010000001">
    <property type="protein sequence ID" value="MBM7493797.1"/>
    <property type="molecule type" value="Genomic_DNA"/>
</dbReference>
<feature type="transmembrane region" description="Helical" evidence="2">
    <location>
        <begin position="217"/>
        <end position="234"/>
    </location>
</feature>
<feature type="transmembrane region" description="Helical" evidence="2">
    <location>
        <begin position="30"/>
        <end position="47"/>
    </location>
</feature>
<keyword evidence="4" id="KW-1185">Reference proteome</keyword>
<keyword evidence="2" id="KW-0472">Membrane</keyword>
<gene>
    <name evidence="3" type="ORF">JOD64_005019</name>
</gene>
<dbReference type="PANTHER" id="PTHR36840">
    <property type="entry name" value="BLL5714 PROTEIN"/>
    <property type="match status" value="1"/>
</dbReference>
<dbReference type="Pfam" id="PF06772">
    <property type="entry name" value="LtrA"/>
    <property type="match status" value="1"/>
</dbReference>
<feature type="transmembrane region" description="Helical" evidence="2">
    <location>
        <begin position="315"/>
        <end position="336"/>
    </location>
</feature>
<comment type="caution">
    <text evidence="3">The sequence shown here is derived from an EMBL/GenBank/DDBJ whole genome shotgun (WGS) entry which is preliminary data.</text>
</comment>
<dbReference type="Proteomes" id="UP000764837">
    <property type="component" value="Unassembled WGS sequence"/>
</dbReference>
<evidence type="ECO:0000256" key="2">
    <source>
        <dbReference type="SAM" id="Phobius"/>
    </source>
</evidence>
<dbReference type="InterPro" id="IPR010640">
    <property type="entry name" value="Low_temperature_requirement_A"/>
</dbReference>